<comment type="caution">
    <text evidence="3">The sequence shown here is derived from an EMBL/GenBank/DDBJ whole genome shotgun (WGS) entry which is preliminary data.</text>
</comment>
<keyword evidence="4" id="KW-1185">Reference proteome</keyword>
<dbReference type="CDD" id="cd00090">
    <property type="entry name" value="HTH_ARSR"/>
    <property type="match status" value="1"/>
</dbReference>
<dbReference type="PRINTS" id="PR00598">
    <property type="entry name" value="HTHMARR"/>
</dbReference>
<name>A0A934M966_9MICO</name>
<accession>A0A934M966</accession>
<sequence>MLGHRSATAPGGDVAEDPSTWPTGRLLSHVARRLEREWNAHLEQWHLNHASLPVLLALLRSDHSQRELAAASDVTEQTMSRTVARLERTGYVTRVTSPSDARRHVVRLTDAGRTTVTHAAQVGPGEDIVARGLRPDQVTALREILVTMVASGDTDDED</sequence>
<evidence type="ECO:0000313" key="4">
    <source>
        <dbReference type="Proteomes" id="UP000602087"/>
    </source>
</evidence>
<dbReference type="PANTHER" id="PTHR33164">
    <property type="entry name" value="TRANSCRIPTIONAL REGULATOR, MARR FAMILY"/>
    <property type="match status" value="1"/>
</dbReference>
<dbReference type="GO" id="GO:0006950">
    <property type="term" value="P:response to stress"/>
    <property type="evidence" value="ECO:0007669"/>
    <property type="project" value="TreeGrafter"/>
</dbReference>
<evidence type="ECO:0000256" key="1">
    <source>
        <dbReference type="SAM" id="MobiDB-lite"/>
    </source>
</evidence>
<proteinExistence type="predicted"/>
<dbReference type="InterPro" id="IPR036390">
    <property type="entry name" value="WH_DNA-bd_sf"/>
</dbReference>
<dbReference type="Gene3D" id="1.10.10.10">
    <property type="entry name" value="Winged helix-like DNA-binding domain superfamily/Winged helix DNA-binding domain"/>
    <property type="match status" value="1"/>
</dbReference>
<dbReference type="AlphaFoldDB" id="A0A934M966"/>
<gene>
    <name evidence="3" type="ORF">JAV76_04530</name>
</gene>
<dbReference type="SMART" id="SM00347">
    <property type="entry name" value="HTH_MARR"/>
    <property type="match status" value="1"/>
</dbReference>
<reference evidence="3" key="1">
    <citation type="submission" date="2020-12" db="EMBL/GenBank/DDBJ databases">
        <title>Sanguibacter suaedae sp. nov., isolated from Suaeda aralocaspica.</title>
        <authorList>
            <person name="Ma Q."/>
        </authorList>
    </citation>
    <scope>NUCLEOTIDE SEQUENCE</scope>
    <source>
        <strain evidence="3">YZGR15</strain>
    </source>
</reference>
<feature type="region of interest" description="Disordered" evidence="1">
    <location>
        <begin position="1"/>
        <end position="20"/>
    </location>
</feature>
<dbReference type="InterPro" id="IPR000835">
    <property type="entry name" value="HTH_MarR-typ"/>
</dbReference>
<dbReference type="PANTHER" id="PTHR33164:SF43">
    <property type="entry name" value="HTH-TYPE TRANSCRIPTIONAL REPRESSOR YETL"/>
    <property type="match status" value="1"/>
</dbReference>
<evidence type="ECO:0000259" key="2">
    <source>
        <dbReference type="PROSITE" id="PS50995"/>
    </source>
</evidence>
<dbReference type="SUPFAM" id="SSF46785">
    <property type="entry name" value="Winged helix' DNA-binding domain"/>
    <property type="match status" value="1"/>
</dbReference>
<dbReference type="EMBL" id="JAEINH010000003">
    <property type="protein sequence ID" value="MBI9114280.1"/>
    <property type="molecule type" value="Genomic_DNA"/>
</dbReference>
<feature type="domain" description="HTH marR-type" evidence="2">
    <location>
        <begin position="20"/>
        <end position="150"/>
    </location>
</feature>
<dbReference type="PROSITE" id="PS50995">
    <property type="entry name" value="HTH_MARR_2"/>
    <property type="match status" value="1"/>
</dbReference>
<dbReference type="Pfam" id="PF12802">
    <property type="entry name" value="MarR_2"/>
    <property type="match status" value="1"/>
</dbReference>
<dbReference type="InterPro" id="IPR011991">
    <property type="entry name" value="ArsR-like_HTH"/>
</dbReference>
<dbReference type="GO" id="GO:0003700">
    <property type="term" value="F:DNA-binding transcription factor activity"/>
    <property type="evidence" value="ECO:0007669"/>
    <property type="project" value="InterPro"/>
</dbReference>
<protein>
    <submittedName>
        <fullName evidence="3">Winged helix-turn-helix transcriptional regulator</fullName>
    </submittedName>
</protein>
<evidence type="ECO:0000313" key="3">
    <source>
        <dbReference type="EMBL" id="MBI9114280.1"/>
    </source>
</evidence>
<organism evidence="3 4">
    <name type="scientific">Sanguibacter suaedae</name>
    <dbReference type="NCBI Taxonomy" id="2795737"/>
    <lineage>
        <taxon>Bacteria</taxon>
        <taxon>Bacillati</taxon>
        <taxon>Actinomycetota</taxon>
        <taxon>Actinomycetes</taxon>
        <taxon>Micrococcales</taxon>
        <taxon>Sanguibacteraceae</taxon>
        <taxon>Sanguibacter</taxon>
    </lineage>
</organism>
<dbReference type="InterPro" id="IPR036388">
    <property type="entry name" value="WH-like_DNA-bd_sf"/>
</dbReference>
<dbReference type="Proteomes" id="UP000602087">
    <property type="component" value="Unassembled WGS sequence"/>
</dbReference>
<dbReference type="InterPro" id="IPR039422">
    <property type="entry name" value="MarR/SlyA-like"/>
</dbReference>